<evidence type="ECO:0000256" key="1">
    <source>
        <dbReference type="ARBA" id="ARBA00004651"/>
    </source>
</evidence>
<comment type="similarity">
    <text evidence="2">Belongs to the TrkH potassium transport family.</text>
</comment>
<reference evidence="10 11" key="1">
    <citation type="journal article" date="2014" name="PLoS Genet.">
        <title>Phylogenetically driven sequencing of extremely halophilic archaea reveals strategies for static and dynamic osmo-response.</title>
        <authorList>
            <person name="Becker E.A."/>
            <person name="Seitzer P.M."/>
            <person name="Tritt A."/>
            <person name="Larsen D."/>
            <person name="Krusor M."/>
            <person name="Yao A.I."/>
            <person name="Wu D."/>
            <person name="Madern D."/>
            <person name="Eisen J.A."/>
            <person name="Darling A.E."/>
            <person name="Facciotti M.T."/>
        </authorList>
    </citation>
    <scope>NUCLEOTIDE SEQUENCE [LARGE SCALE GENOMIC DNA]</scope>
    <source>
        <strain evidence="10 11">DSM 13077</strain>
    </source>
</reference>
<evidence type="ECO:0000256" key="8">
    <source>
        <dbReference type="ARBA" id="ARBA00023136"/>
    </source>
</evidence>
<dbReference type="GO" id="GO:0030001">
    <property type="term" value="P:metal ion transport"/>
    <property type="evidence" value="ECO:0007669"/>
    <property type="project" value="UniProtKB-ARBA"/>
</dbReference>
<dbReference type="PANTHER" id="PTHR32024">
    <property type="entry name" value="TRK SYSTEM POTASSIUM UPTAKE PROTEIN TRKG-RELATED"/>
    <property type="match status" value="1"/>
</dbReference>
<dbReference type="Pfam" id="PF02386">
    <property type="entry name" value="TrkH"/>
    <property type="match status" value="1"/>
</dbReference>
<evidence type="ECO:0000256" key="5">
    <source>
        <dbReference type="ARBA" id="ARBA00022692"/>
    </source>
</evidence>
<evidence type="ECO:0000256" key="4">
    <source>
        <dbReference type="ARBA" id="ARBA00022475"/>
    </source>
</evidence>
<comment type="subcellular location">
    <subcellularLocation>
        <location evidence="1">Cell membrane</location>
        <topology evidence="1">Multi-pass membrane protein</topology>
    </subcellularLocation>
</comment>
<evidence type="ECO:0000256" key="6">
    <source>
        <dbReference type="ARBA" id="ARBA00022989"/>
    </source>
</evidence>
<sequence length="267" mass="28686">MPPWDAINHGMIGLSTGGFAVTDNSIATYGSRRIQVALLPIYYLLLRGRLEGFARDRQTQWLLLVIACGTTLAPLIMFTTDSLRSTAHDAITVTFQFVSAITCTGFSTTNLDSMWSPGTVLLLTVAMIVGGSEGSTVSGVKIVRVVIFEAGVVERIGEPFPGIDSSRDIEISGEHVSANFHNASVVLVLWLLFLLGGMVALFVLLPPENESFQHVVFEVASAQRNVGLSSDLTSPGRSRAVKSVLIGNMWVGRLTVLPVLVLLRGSV</sequence>
<accession>M0AUC0</accession>
<keyword evidence="3" id="KW-0813">Transport</keyword>
<dbReference type="AlphaFoldDB" id="M0AUC0"/>
<proteinExistence type="inferred from homology"/>
<keyword evidence="7" id="KW-0406">Ion transport</keyword>
<dbReference type="GO" id="GO:0005886">
    <property type="term" value="C:plasma membrane"/>
    <property type="evidence" value="ECO:0007669"/>
    <property type="project" value="UniProtKB-SubCell"/>
</dbReference>
<keyword evidence="8 9" id="KW-0472">Membrane</keyword>
<feature type="transmembrane region" description="Helical" evidence="9">
    <location>
        <begin position="185"/>
        <end position="205"/>
    </location>
</feature>
<keyword evidence="6 9" id="KW-1133">Transmembrane helix</keyword>
<evidence type="ECO:0000256" key="9">
    <source>
        <dbReference type="SAM" id="Phobius"/>
    </source>
</evidence>
<name>M0AUC0_9EURY</name>
<evidence type="ECO:0000256" key="2">
    <source>
        <dbReference type="ARBA" id="ARBA00009137"/>
    </source>
</evidence>
<feature type="transmembrane region" description="Helical" evidence="9">
    <location>
        <begin position="59"/>
        <end position="78"/>
    </location>
</feature>
<dbReference type="GO" id="GO:0008324">
    <property type="term" value="F:monoatomic cation transmembrane transporter activity"/>
    <property type="evidence" value="ECO:0007669"/>
    <property type="project" value="InterPro"/>
</dbReference>
<dbReference type="InterPro" id="IPR003445">
    <property type="entry name" value="Cat_transpt"/>
</dbReference>
<keyword evidence="5 9" id="KW-0812">Transmembrane</keyword>
<dbReference type="OrthoDB" id="377868at2157"/>
<gene>
    <name evidence="10" type="ORF">C480_17522</name>
</gene>
<dbReference type="EMBL" id="AOIP01000040">
    <property type="protein sequence ID" value="ELZ02155.1"/>
    <property type="molecule type" value="Genomic_DNA"/>
</dbReference>
<evidence type="ECO:0000313" key="11">
    <source>
        <dbReference type="Proteomes" id="UP000011591"/>
    </source>
</evidence>
<dbReference type="RefSeq" id="WP_006666906.1">
    <property type="nucleotide sequence ID" value="NZ_AOIP01000040.1"/>
</dbReference>
<dbReference type="PANTHER" id="PTHR32024:SF2">
    <property type="entry name" value="TRK SYSTEM POTASSIUM UPTAKE PROTEIN TRKG-RELATED"/>
    <property type="match status" value="1"/>
</dbReference>
<evidence type="ECO:0000256" key="3">
    <source>
        <dbReference type="ARBA" id="ARBA00022448"/>
    </source>
</evidence>
<protein>
    <submittedName>
        <fullName evidence="10">Cation transporter</fullName>
    </submittedName>
</protein>
<keyword evidence="4" id="KW-1003">Cell membrane</keyword>
<dbReference type="Proteomes" id="UP000011591">
    <property type="component" value="Unassembled WGS sequence"/>
</dbReference>
<evidence type="ECO:0000313" key="10">
    <source>
        <dbReference type="EMBL" id="ELZ02155.1"/>
    </source>
</evidence>
<organism evidence="10 11">
    <name type="scientific">Natrialba aegyptia DSM 13077</name>
    <dbReference type="NCBI Taxonomy" id="1227491"/>
    <lineage>
        <taxon>Archaea</taxon>
        <taxon>Methanobacteriati</taxon>
        <taxon>Methanobacteriota</taxon>
        <taxon>Stenosarchaea group</taxon>
        <taxon>Halobacteria</taxon>
        <taxon>Halobacteriales</taxon>
        <taxon>Natrialbaceae</taxon>
        <taxon>Natrialba</taxon>
    </lineage>
</organism>
<comment type="caution">
    <text evidence="10">The sequence shown here is derived from an EMBL/GenBank/DDBJ whole genome shotgun (WGS) entry which is preliminary data.</text>
</comment>
<keyword evidence="11" id="KW-1185">Reference proteome</keyword>
<evidence type="ECO:0000256" key="7">
    <source>
        <dbReference type="ARBA" id="ARBA00023065"/>
    </source>
</evidence>
<dbReference type="PATRIC" id="fig|1227491.4.peg.3587"/>